<dbReference type="Gene3D" id="1.10.1000.11">
    <property type="entry name" value="Arf Nucleotide-binding Site Opener,domain 2"/>
    <property type="match status" value="1"/>
</dbReference>
<dbReference type="Pfam" id="PF09324">
    <property type="entry name" value="Sec7-like_HDS"/>
    <property type="match status" value="1"/>
</dbReference>
<dbReference type="GO" id="GO:0005829">
    <property type="term" value="C:cytosol"/>
    <property type="evidence" value="ECO:0007669"/>
    <property type="project" value="UniProtKB-SubCell"/>
</dbReference>
<dbReference type="FunFam" id="1.10.1000.11:FF:000005">
    <property type="entry name" value="Brefeldin A-inhibited guanine nucleotide-exchange 1"/>
    <property type="match status" value="1"/>
</dbReference>
<dbReference type="Gramene" id="OE9A015677T2">
    <property type="protein sequence ID" value="OE9A015677C2"/>
    <property type="gene ID" value="OE9A015677"/>
</dbReference>
<proteinExistence type="predicted"/>
<dbReference type="InterPro" id="IPR035999">
    <property type="entry name" value="Sec7_dom_sf"/>
</dbReference>
<keyword evidence="12" id="KW-1185">Reference proteome</keyword>
<gene>
    <name evidence="11" type="ORF">OLEA9_A015677</name>
</gene>
<evidence type="ECO:0000256" key="6">
    <source>
        <dbReference type="ARBA" id="ARBA00022658"/>
    </source>
</evidence>
<sequence length="1718" mass="192157">MSSSQTLGGPSRCGWVLGPSLDKIIKNVAWRKHSQLVSACKSVLDKLDSLPDLPDDPASCSPLYGLSSSDADFVLHPVIMAIESASPKVVDPALDCAFRLFSFGLIRGCEIERNEAKDKSSLIFRLIDSICKCTGIGDEHIELAALKALLCAVRSPFIYIQGDCLVYIVRSCYNVYLGGQNGTNQICAKSILAQMMIIVFTRAEENSMLVNFKTVSVFELLEFADRNLNEGSSIQFAQNFISEILDAKDSLPGATLSLELQKGVNHAEAKGDEGKGKGISANEEEKLSDYSKIREDCFMLYKNLCKLSMKFSSQEHPDDQILLRGKILSLELLNIIMGNAGPIWQTNDRFLNAIKQFLCLSVLKNSALSVMTIFQLLCSIFQNLLVKFRSGLKSEIGIFFPMLVLRVLENVLQPSFLQKMTVLSLLEKILQDPQIIVDIFVNYDCDVDAPNIFERIANGLLKTALGPPPGSTTTLSPAQDMTFRHESVKCLVRIIKSMGTWMDQQLKTGESNLPKFSDNESSMENPTTFNEDRNIADELHLEATSEFADAAALEQRRAYKLEIQKGVALFNRKPSKGIEFLLSKKICSSPESVATFLKNTSDLNATVIGDYLGEREEFPLKVMHAYVDSFNFDGMDFGEAIRFFLRGFRLPGEAQKIDRIMEKFAQRYCKCNPNSFTSADAAYVLAYSVIMLNTDAHNSMVKDKMTKVDFIRNNRGIDGGKDLPEEFLGALYDQIVKNEIKMSADSSAPQSKQGNSLNKLLGLDGILNLVWKNTEEKPFGANGYLIRHIQEQFKAKSSKSESIFYAVSDPAILRFMIEVGWGPMLAAFSVTLDQSDDKETTSQCMQGFRYAVHVTAVMGMQTQKDAFVTTVAKFTYLHCAADMKQKNVDAVKAMISIAIEDGNYLQEAWEHILTCLSRFENLQLLGEGAPSDASFFTALNGETEDKILKSANFPSLKKKGALQNPAMLAVVRGGSYDSTSHGVNSPGLVSPEQINNFVSNLYLLDQIGNFELNHIFAHSQRLNSEAIVAFVKALCHVSISELQSPTDPRVFSLTKIVEVAHYNMNRIRLVWSRIWSVLSDFFVAVGLSENLSVAIFVMDSLRQLAMKFLEREELANYNFQNEFLRPFVIVMQKSSSTEIRELIVRCISQMVLSRVNNIKSGWKSVFMVFTAAAADERKNIVLLAFETMEKIVREYFPYTTETEAVTFTDCVKCLITFTHSRFNSDVSLNAIAFLRFCAVKLADGGLVSNEKTKGDGSCTLIENDNSVDGQNLMEKDDYMSFWIPLLSGLSRLTSDPRSAIRKSALEVLFNILKDHGHLFSSPFWINVFNSVIFPIFSFVHDGRDAQKKDDLHLQSSESPHPDRNIWDSETSALAVECLVDLFVCFFEMLRSQLPIVVSILAGFIRSSGQGPSSAGVAALMRLTTDLRGRLSEEEWLDIFLALKEAAISSLPGFLKLLRTMDSIDVPEVARSNNDTEKSSGLRITHDDSEDDNLQTAAYVVSRVKSHLSIQLLIIQVVTDLYKMHWRSLSVNTVDVLLEIYSSIALHSHQLNSETTLQLKLQRACSILEMSDPPMVHFENESYQNYLNFLYDLFMNKPSLSTEKNIEGELVSVCERVLHIYLDCAGLKCMTQKVVSKPMVHWVLPLGSAKKEELAARTPLVLSVLQILASLERDSFRKHISQLFPPLVDLVRSEHSSREVQRVLSNIFQSCIGPIIMRL</sequence>
<dbReference type="SMART" id="SM00222">
    <property type="entry name" value="Sec7"/>
    <property type="match status" value="1"/>
</dbReference>
<dbReference type="PANTHER" id="PTHR10663">
    <property type="entry name" value="GUANYL-NUCLEOTIDE EXCHANGE FACTOR"/>
    <property type="match status" value="1"/>
</dbReference>
<dbReference type="InterPro" id="IPR032817">
    <property type="entry name" value="Mon2_C"/>
</dbReference>
<dbReference type="Pfam" id="PF12783">
    <property type="entry name" value="Sec7-like_HUS"/>
    <property type="match status" value="1"/>
</dbReference>
<evidence type="ECO:0000256" key="1">
    <source>
        <dbReference type="ARBA" id="ARBA00004287"/>
    </source>
</evidence>
<dbReference type="FunFam" id="1.10.220.20:FF:000002">
    <property type="entry name" value="Brefeldin A-inhibited guanine nucleotide-exchange protein 1"/>
    <property type="match status" value="1"/>
</dbReference>
<evidence type="ECO:0000256" key="8">
    <source>
        <dbReference type="ARBA" id="ARBA00023136"/>
    </source>
</evidence>
<dbReference type="OrthoDB" id="430364at2759"/>
<dbReference type="Pfam" id="PF20252">
    <property type="entry name" value="BIG2_C"/>
    <property type="match status" value="1"/>
</dbReference>
<dbReference type="InterPro" id="IPR000904">
    <property type="entry name" value="Sec7_dom"/>
</dbReference>
<feature type="compositionally biased region" description="Basic and acidic residues" evidence="9">
    <location>
        <begin position="1473"/>
        <end position="1486"/>
    </location>
</feature>
<dbReference type="InterPro" id="IPR032629">
    <property type="entry name" value="DCB_dom"/>
</dbReference>
<name>A0A8S0UJ30_OLEEU</name>
<evidence type="ECO:0000256" key="2">
    <source>
        <dbReference type="ARBA" id="ARBA00004514"/>
    </source>
</evidence>
<dbReference type="InterPro" id="IPR046455">
    <property type="entry name" value="Sec7/BIG1-like_C"/>
</dbReference>
<dbReference type="SUPFAM" id="SSF48425">
    <property type="entry name" value="Sec7 domain"/>
    <property type="match status" value="1"/>
</dbReference>
<evidence type="ECO:0000259" key="10">
    <source>
        <dbReference type="PROSITE" id="PS50190"/>
    </source>
</evidence>
<dbReference type="PANTHER" id="PTHR10663:SF108">
    <property type="entry name" value="BREFELDIN A-INHIBITED GUANINE NUCLEOTIDE-EXCHANGE PROTEIN 1"/>
    <property type="match status" value="1"/>
</dbReference>
<keyword evidence="7" id="KW-0653">Protein transport</keyword>
<accession>A0A8S0UJ30</accession>
<dbReference type="Pfam" id="PF16213">
    <property type="entry name" value="DCB"/>
    <property type="match status" value="1"/>
</dbReference>
<dbReference type="EMBL" id="CACTIH010007711">
    <property type="protein sequence ID" value="CAA3017529.1"/>
    <property type="molecule type" value="Genomic_DNA"/>
</dbReference>
<dbReference type="Pfam" id="PF16206">
    <property type="entry name" value="Mon2_C"/>
    <property type="match status" value="1"/>
</dbReference>
<evidence type="ECO:0000256" key="3">
    <source>
        <dbReference type="ARBA" id="ARBA00011738"/>
    </source>
</evidence>
<dbReference type="GO" id="GO:0016020">
    <property type="term" value="C:membrane"/>
    <property type="evidence" value="ECO:0007669"/>
    <property type="project" value="UniProtKB-SubCell"/>
</dbReference>
<comment type="caution">
    <text evidence="11">The sequence shown here is derived from an EMBL/GenBank/DDBJ whole genome shotgun (WGS) entry which is preliminary data.</text>
</comment>
<evidence type="ECO:0000313" key="12">
    <source>
        <dbReference type="Proteomes" id="UP000594638"/>
    </source>
</evidence>
<dbReference type="InterPro" id="IPR032691">
    <property type="entry name" value="Mon2/Sec7/BIG1-like_HUS"/>
</dbReference>
<dbReference type="GO" id="GO:0005085">
    <property type="term" value="F:guanyl-nucleotide exchange factor activity"/>
    <property type="evidence" value="ECO:0007669"/>
    <property type="project" value="UniProtKB-KW"/>
</dbReference>
<comment type="subcellular location">
    <subcellularLocation>
        <location evidence="2">Cytoplasm</location>
        <location evidence="2">Cytosol</location>
    </subcellularLocation>
    <subcellularLocation>
        <location evidence="1">Membrane</location>
        <topology evidence="1">Peripheral membrane protein</topology>
        <orientation evidence="1">Cytoplasmic side</orientation>
    </subcellularLocation>
</comment>
<dbReference type="Pfam" id="PF01369">
    <property type="entry name" value="Sec7"/>
    <property type="match status" value="1"/>
</dbReference>
<evidence type="ECO:0000256" key="7">
    <source>
        <dbReference type="ARBA" id="ARBA00022927"/>
    </source>
</evidence>
<comment type="subunit">
    <text evidence="3">Homodimer.</text>
</comment>
<dbReference type="GO" id="GO:0005802">
    <property type="term" value="C:trans-Golgi network"/>
    <property type="evidence" value="ECO:0007669"/>
    <property type="project" value="TreeGrafter"/>
</dbReference>
<dbReference type="CDD" id="cd00171">
    <property type="entry name" value="Sec7"/>
    <property type="match status" value="1"/>
</dbReference>
<dbReference type="GO" id="GO:0015031">
    <property type="term" value="P:protein transport"/>
    <property type="evidence" value="ECO:0007669"/>
    <property type="project" value="UniProtKB-KW"/>
</dbReference>
<dbReference type="Gene3D" id="1.25.10.10">
    <property type="entry name" value="Leucine-rich Repeat Variant"/>
    <property type="match status" value="1"/>
</dbReference>
<dbReference type="InterPro" id="IPR011989">
    <property type="entry name" value="ARM-like"/>
</dbReference>
<keyword evidence="4" id="KW-0813">Transport</keyword>
<dbReference type="Gene3D" id="1.10.220.20">
    <property type="match status" value="1"/>
</dbReference>
<dbReference type="InterPro" id="IPR023394">
    <property type="entry name" value="Sec7_C_sf"/>
</dbReference>
<feature type="region of interest" description="Disordered" evidence="9">
    <location>
        <begin position="1468"/>
        <end position="1487"/>
    </location>
</feature>
<dbReference type="InterPro" id="IPR016024">
    <property type="entry name" value="ARM-type_fold"/>
</dbReference>
<keyword evidence="5" id="KW-0963">Cytoplasm</keyword>
<evidence type="ECO:0000256" key="9">
    <source>
        <dbReference type="SAM" id="MobiDB-lite"/>
    </source>
</evidence>
<dbReference type="PROSITE" id="PS50190">
    <property type="entry name" value="SEC7"/>
    <property type="match status" value="1"/>
</dbReference>
<dbReference type="SUPFAM" id="SSF48371">
    <property type="entry name" value="ARM repeat"/>
    <property type="match status" value="1"/>
</dbReference>
<evidence type="ECO:0000256" key="5">
    <source>
        <dbReference type="ARBA" id="ARBA00022490"/>
    </source>
</evidence>
<evidence type="ECO:0000256" key="4">
    <source>
        <dbReference type="ARBA" id="ARBA00022448"/>
    </source>
</evidence>
<dbReference type="Proteomes" id="UP000594638">
    <property type="component" value="Unassembled WGS sequence"/>
</dbReference>
<dbReference type="InterPro" id="IPR015403">
    <property type="entry name" value="Mon2/Sec7/BIG1-like_HDS"/>
</dbReference>
<keyword evidence="8" id="KW-0472">Membrane</keyword>
<evidence type="ECO:0000313" key="11">
    <source>
        <dbReference type="EMBL" id="CAA3017529.1"/>
    </source>
</evidence>
<organism evidence="11 12">
    <name type="scientific">Olea europaea subsp. europaea</name>
    <dbReference type="NCBI Taxonomy" id="158383"/>
    <lineage>
        <taxon>Eukaryota</taxon>
        <taxon>Viridiplantae</taxon>
        <taxon>Streptophyta</taxon>
        <taxon>Embryophyta</taxon>
        <taxon>Tracheophyta</taxon>
        <taxon>Spermatophyta</taxon>
        <taxon>Magnoliopsida</taxon>
        <taxon>eudicotyledons</taxon>
        <taxon>Gunneridae</taxon>
        <taxon>Pentapetalae</taxon>
        <taxon>asterids</taxon>
        <taxon>lamiids</taxon>
        <taxon>Lamiales</taxon>
        <taxon>Oleaceae</taxon>
        <taxon>Oleeae</taxon>
        <taxon>Olea</taxon>
    </lineage>
</organism>
<feature type="domain" description="SEC7" evidence="10">
    <location>
        <begin position="552"/>
        <end position="738"/>
    </location>
</feature>
<keyword evidence="6" id="KW-0344">Guanine-nucleotide releasing factor</keyword>
<dbReference type="GO" id="GO:0032012">
    <property type="term" value="P:regulation of ARF protein signal transduction"/>
    <property type="evidence" value="ECO:0007669"/>
    <property type="project" value="InterPro"/>
</dbReference>
<reference evidence="11 12" key="1">
    <citation type="submission" date="2019-12" db="EMBL/GenBank/DDBJ databases">
        <authorList>
            <person name="Alioto T."/>
            <person name="Alioto T."/>
            <person name="Gomez Garrido J."/>
        </authorList>
    </citation>
    <scope>NUCLEOTIDE SEQUENCE [LARGE SCALE GENOMIC DNA]</scope>
</reference>
<protein>
    <submittedName>
        <fullName evidence="11">Brefeldin A-inhibited guanine nucleotide-exchange 1</fullName>
    </submittedName>
</protein>